<feature type="compositionally biased region" description="Basic and acidic residues" evidence="1">
    <location>
        <begin position="10"/>
        <end position="21"/>
    </location>
</feature>
<reference evidence="2" key="1">
    <citation type="submission" date="2020-09" db="EMBL/GenBank/DDBJ databases">
        <title>Genome-Enabled Discovery of Anthraquinone Biosynthesis in Senna tora.</title>
        <authorList>
            <person name="Kang S.-H."/>
            <person name="Pandey R.P."/>
            <person name="Lee C.-M."/>
            <person name="Sim J.-S."/>
            <person name="Jeong J.-T."/>
            <person name="Choi B.-S."/>
            <person name="Jung M."/>
            <person name="Ginzburg D."/>
            <person name="Zhao K."/>
            <person name="Won S.Y."/>
            <person name="Oh T.-J."/>
            <person name="Yu Y."/>
            <person name="Kim N.-H."/>
            <person name="Lee O.R."/>
            <person name="Lee T.-H."/>
            <person name="Bashyal P."/>
            <person name="Kim T.-S."/>
            <person name="Lee W.-H."/>
            <person name="Kawkins C."/>
            <person name="Kim C.-K."/>
            <person name="Kim J.S."/>
            <person name="Ahn B.O."/>
            <person name="Rhee S.Y."/>
            <person name="Sohng J.K."/>
        </authorList>
    </citation>
    <scope>NUCLEOTIDE SEQUENCE</scope>
    <source>
        <tissue evidence="2">Leaf</tissue>
    </source>
</reference>
<feature type="region of interest" description="Disordered" evidence="1">
    <location>
        <begin position="1"/>
        <end position="31"/>
    </location>
</feature>
<sequence>MGLDQGTGTWKKENTKYERAGTVDTPEQLSS</sequence>
<dbReference type="Proteomes" id="UP000634136">
    <property type="component" value="Unassembled WGS sequence"/>
</dbReference>
<gene>
    <name evidence="2" type="ORF">G2W53_043577</name>
</gene>
<evidence type="ECO:0000313" key="3">
    <source>
        <dbReference type="Proteomes" id="UP000634136"/>
    </source>
</evidence>
<evidence type="ECO:0000313" key="2">
    <source>
        <dbReference type="EMBL" id="KAF7804466.1"/>
    </source>
</evidence>
<dbReference type="AlphaFoldDB" id="A0A834SIY2"/>
<organism evidence="2 3">
    <name type="scientific">Senna tora</name>
    <dbReference type="NCBI Taxonomy" id="362788"/>
    <lineage>
        <taxon>Eukaryota</taxon>
        <taxon>Viridiplantae</taxon>
        <taxon>Streptophyta</taxon>
        <taxon>Embryophyta</taxon>
        <taxon>Tracheophyta</taxon>
        <taxon>Spermatophyta</taxon>
        <taxon>Magnoliopsida</taxon>
        <taxon>eudicotyledons</taxon>
        <taxon>Gunneridae</taxon>
        <taxon>Pentapetalae</taxon>
        <taxon>rosids</taxon>
        <taxon>fabids</taxon>
        <taxon>Fabales</taxon>
        <taxon>Fabaceae</taxon>
        <taxon>Caesalpinioideae</taxon>
        <taxon>Cassia clade</taxon>
        <taxon>Senna</taxon>
    </lineage>
</organism>
<keyword evidence="3" id="KW-1185">Reference proteome</keyword>
<comment type="caution">
    <text evidence="2">The sequence shown here is derived from an EMBL/GenBank/DDBJ whole genome shotgun (WGS) entry which is preliminary data.</text>
</comment>
<protein>
    <submittedName>
        <fullName evidence="2">Uncharacterized protein</fullName>
    </submittedName>
</protein>
<accession>A0A834SIY2</accession>
<name>A0A834SIY2_9FABA</name>
<proteinExistence type="predicted"/>
<evidence type="ECO:0000256" key="1">
    <source>
        <dbReference type="SAM" id="MobiDB-lite"/>
    </source>
</evidence>
<dbReference type="EMBL" id="JAAIUW010000013">
    <property type="protein sequence ID" value="KAF7804466.1"/>
    <property type="molecule type" value="Genomic_DNA"/>
</dbReference>